<dbReference type="PROSITE" id="PS50158">
    <property type="entry name" value="ZF_CCHC"/>
    <property type="match status" value="1"/>
</dbReference>
<keyword evidence="1" id="KW-0479">Metal-binding</keyword>
<evidence type="ECO:0000259" key="3">
    <source>
        <dbReference type="PROSITE" id="PS50158"/>
    </source>
</evidence>
<dbReference type="EnsemblPlants" id="evm.model.02.1240">
    <property type="protein sequence ID" value="cds.evm.model.02.1240"/>
    <property type="gene ID" value="evm.TU.02.1240"/>
</dbReference>
<sequence>MSQVESSRKLYVVRKGVSKAVLWKASRPERSFGRLTYPSGKKSRGSCSFSRMWFRKASRPLKRSFRRLAIPSRKGFQIVSGTSFQNALQQFGITSITLEEVISPLKSKDLKMKNERISSSNAELNYNKGKNKYKKPYRIRSQSKEPSKGSDNGRGRSPAKDPKDPNNCYHCGKLGQMRRDCYFWKKSSNYKGSSQDSSNQKEDNRFRSYQQYAKNCDGYDSGEVYLVATNFTDDWILYLGCTFYMTNNKHLLSDFRESKGEKFVLGSNQSCQIEGSDAISFKIFDGVVRSLTGVKYVPNLARILISISVLDDLGIVSKIETGTMKLSKCSITIIKGFNSEINHVGNTTNFQTRLDHGSEPQGPDLVQVESTNQNLEDLADYQLTRDRAKRSPKPNQKFNYSAWEEIITYVLTYVAGLDKAEPESYEEALTRIDFKKRL</sequence>
<dbReference type="AlphaFoldDB" id="A0A803NSU6"/>
<keyword evidence="5" id="KW-1185">Reference proteome</keyword>
<proteinExistence type="predicted"/>
<dbReference type="GO" id="GO:0008270">
    <property type="term" value="F:zinc ion binding"/>
    <property type="evidence" value="ECO:0007669"/>
    <property type="project" value="UniProtKB-KW"/>
</dbReference>
<dbReference type="Proteomes" id="UP000596661">
    <property type="component" value="Chromosome 2"/>
</dbReference>
<name>A0A803NSU6_CANSA</name>
<dbReference type="PANTHER" id="PTHR47592:SF27">
    <property type="entry name" value="OS08G0421700 PROTEIN"/>
    <property type="match status" value="1"/>
</dbReference>
<dbReference type="InterPro" id="IPR054722">
    <property type="entry name" value="PolX-like_BBD"/>
</dbReference>
<keyword evidence="1" id="KW-0862">Zinc</keyword>
<dbReference type="PANTHER" id="PTHR47592">
    <property type="entry name" value="PBF68 PROTEIN"/>
    <property type="match status" value="1"/>
</dbReference>
<evidence type="ECO:0000256" key="2">
    <source>
        <dbReference type="SAM" id="MobiDB-lite"/>
    </source>
</evidence>
<dbReference type="GO" id="GO:0003676">
    <property type="term" value="F:nucleic acid binding"/>
    <property type="evidence" value="ECO:0007669"/>
    <property type="project" value="InterPro"/>
</dbReference>
<dbReference type="InterPro" id="IPR001878">
    <property type="entry name" value="Znf_CCHC"/>
</dbReference>
<dbReference type="Pfam" id="PF22936">
    <property type="entry name" value="Pol_BBD"/>
    <property type="match status" value="1"/>
</dbReference>
<organism evidence="4 5">
    <name type="scientific">Cannabis sativa</name>
    <name type="common">Hemp</name>
    <name type="synonym">Marijuana</name>
    <dbReference type="NCBI Taxonomy" id="3483"/>
    <lineage>
        <taxon>Eukaryota</taxon>
        <taxon>Viridiplantae</taxon>
        <taxon>Streptophyta</taxon>
        <taxon>Embryophyta</taxon>
        <taxon>Tracheophyta</taxon>
        <taxon>Spermatophyta</taxon>
        <taxon>Magnoliopsida</taxon>
        <taxon>eudicotyledons</taxon>
        <taxon>Gunneridae</taxon>
        <taxon>Pentapetalae</taxon>
        <taxon>rosids</taxon>
        <taxon>fabids</taxon>
        <taxon>Rosales</taxon>
        <taxon>Cannabaceae</taxon>
        <taxon>Cannabis</taxon>
    </lineage>
</organism>
<keyword evidence="1" id="KW-0863">Zinc-finger</keyword>
<reference evidence="4" key="2">
    <citation type="submission" date="2021-03" db="UniProtKB">
        <authorList>
            <consortium name="EnsemblPlants"/>
        </authorList>
    </citation>
    <scope>IDENTIFICATION</scope>
</reference>
<dbReference type="EMBL" id="UZAU01000168">
    <property type="status" value="NOT_ANNOTATED_CDS"/>
    <property type="molecule type" value="Genomic_DNA"/>
</dbReference>
<feature type="compositionally biased region" description="Basic and acidic residues" evidence="2">
    <location>
        <begin position="142"/>
        <end position="164"/>
    </location>
</feature>
<protein>
    <recommendedName>
        <fullName evidence="3">CCHC-type domain-containing protein</fullName>
    </recommendedName>
</protein>
<accession>A0A803NSU6</accession>
<dbReference type="Gramene" id="evm.model.02.1240">
    <property type="protein sequence ID" value="cds.evm.model.02.1240"/>
    <property type="gene ID" value="evm.TU.02.1240"/>
</dbReference>
<feature type="compositionally biased region" description="Basic residues" evidence="2">
    <location>
        <begin position="129"/>
        <end position="138"/>
    </location>
</feature>
<evidence type="ECO:0000313" key="4">
    <source>
        <dbReference type="EnsemblPlants" id="cds.evm.model.02.1240"/>
    </source>
</evidence>
<reference evidence="4" key="1">
    <citation type="submission" date="2018-11" db="EMBL/GenBank/DDBJ databases">
        <authorList>
            <person name="Grassa J C."/>
        </authorList>
    </citation>
    <scope>NUCLEOTIDE SEQUENCE [LARGE SCALE GENOMIC DNA]</scope>
</reference>
<evidence type="ECO:0000256" key="1">
    <source>
        <dbReference type="PROSITE-ProRule" id="PRU00047"/>
    </source>
</evidence>
<feature type="region of interest" description="Disordered" evidence="2">
    <location>
        <begin position="121"/>
        <end position="167"/>
    </location>
</feature>
<evidence type="ECO:0000313" key="5">
    <source>
        <dbReference type="Proteomes" id="UP000596661"/>
    </source>
</evidence>
<feature type="domain" description="CCHC-type" evidence="3">
    <location>
        <begin position="168"/>
        <end position="181"/>
    </location>
</feature>